<dbReference type="GeneTree" id="ENSGT00940000160669"/>
<evidence type="ECO:0000256" key="2">
    <source>
        <dbReference type="ARBA" id="ARBA00005733"/>
    </source>
</evidence>
<evidence type="ECO:0000313" key="13">
    <source>
        <dbReference type="Ensembl" id="ENSCJPP00005010559.1"/>
    </source>
</evidence>
<keyword evidence="3" id="KW-0217">Developmental protein</keyword>
<dbReference type="GO" id="GO:0005634">
    <property type="term" value="C:nucleus"/>
    <property type="evidence" value="ECO:0007669"/>
    <property type="project" value="UniProtKB-SubCell"/>
</dbReference>
<dbReference type="InterPro" id="IPR050649">
    <property type="entry name" value="Paired_Homeobox_TFs"/>
</dbReference>
<keyword evidence="14" id="KW-1185">Reference proteome</keyword>
<gene>
    <name evidence="13" type="primary">ALX3</name>
</gene>
<feature type="compositionally biased region" description="Pro residues" evidence="11">
    <location>
        <begin position="416"/>
        <end position="430"/>
    </location>
</feature>
<dbReference type="PROSITE" id="PS50071">
    <property type="entry name" value="HOMEOBOX_2"/>
    <property type="match status" value="1"/>
</dbReference>
<name>A0A8C2TCR1_COTJA</name>
<feature type="compositionally biased region" description="Pro residues" evidence="11">
    <location>
        <begin position="235"/>
        <end position="249"/>
    </location>
</feature>
<dbReference type="Pfam" id="PF00046">
    <property type="entry name" value="Homeodomain"/>
    <property type="match status" value="1"/>
</dbReference>
<feature type="compositionally biased region" description="Gly residues" evidence="11">
    <location>
        <begin position="7"/>
        <end position="20"/>
    </location>
</feature>
<dbReference type="InterPro" id="IPR017970">
    <property type="entry name" value="Homeobox_CS"/>
</dbReference>
<evidence type="ECO:0000256" key="7">
    <source>
        <dbReference type="ARBA" id="ARBA00023163"/>
    </source>
</evidence>
<evidence type="ECO:0000256" key="10">
    <source>
        <dbReference type="RuleBase" id="RU000682"/>
    </source>
</evidence>
<protein>
    <submittedName>
        <fullName evidence="13">ALX homeobox 3</fullName>
    </submittedName>
</protein>
<feature type="region of interest" description="Disordered" evidence="11">
    <location>
        <begin position="1"/>
        <end position="101"/>
    </location>
</feature>
<sequence>MEAVEVGWGGSGCECAGGAGRALPSSPTQNPAPRHPSAPSNLPHGGSGLLSLPPDPPDPPRTPAHLRPLPSWDTWGPSSPPYTAPQPGGRQPEPPPPWETLLRGCRYRGSRGVEGGAGVAFKALLSRSALAPLCAPYRQHGPTIRRTMRLNPMGSGRDGAAGGSGISPSHPHLIPISSPSHPHLIPISSPSYLHLIFIPPRSTTLISPIARPRARFSPNPPPSPPGTDKGKAPLLPSPPMGSPPLPEPPVLGRNKSKKRRNRTTFSSFQLEELEKVFQKTHYPDVYAREQLAMRTDLSEARVQVWFQNRRAKWRKRERYGKIQEVRPPPLHPVCPHITTPHHQLQNNSWPSSGSPAGPCIVPHDSAPSPCVSPYPPTHSNISGFVGIPASPSHPPAISSLYSLRGLTPTSLGAPQFEPPPSENDYKPPPLVTLRMKTKEPGSLLGWAT</sequence>
<dbReference type="InterPro" id="IPR001356">
    <property type="entry name" value="HD"/>
</dbReference>
<dbReference type="GO" id="GO:0048704">
    <property type="term" value="P:embryonic skeletal system morphogenesis"/>
    <property type="evidence" value="ECO:0007669"/>
    <property type="project" value="Ensembl"/>
</dbReference>
<evidence type="ECO:0000256" key="6">
    <source>
        <dbReference type="ARBA" id="ARBA00023155"/>
    </source>
</evidence>
<dbReference type="GO" id="GO:0035115">
    <property type="term" value="P:embryonic forelimb morphogenesis"/>
    <property type="evidence" value="ECO:0007669"/>
    <property type="project" value="Ensembl"/>
</dbReference>
<comment type="subcellular location">
    <subcellularLocation>
        <location evidence="1 9 10">Nucleus</location>
    </subcellularLocation>
</comment>
<feature type="DNA-binding region" description="Homeobox" evidence="9">
    <location>
        <begin position="258"/>
        <end position="317"/>
    </location>
</feature>
<dbReference type="Gene3D" id="1.10.10.60">
    <property type="entry name" value="Homeodomain-like"/>
    <property type="match status" value="1"/>
</dbReference>
<dbReference type="PROSITE" id="PS00027">
    <property type="entry name" value="HOMEOBOX_1"/>
    <property type="match status" value="1"/>
</dbReference>
<evidence type="ECO:0000256" key="9">
    <source>
        <dbReference type="PROSITE-ProRule" id="PRU00108"/>
    </source>
</evidence>
<feature type="region of interest" description="Disordered" evidence="11">
    <location>
        <begin position="410"/>
        <end position="448"/>
    </location>
</feature>
<reference evidence="13" key="3">
    <citation type="submission" date="2025-09" db="UniProtKB">
        <authorList>
            <consortium name="Ensembl"/>
        </authorList>
    </citation>
    <scope>IDENTIFICATION</scope>
</reference>
<feature type="compositionally biased region" description="Pro residues" evidence="11">
    <location>
        <begin position="53"/>
        <end position="62"/>
    </location>
</feature>
<evidence type="ECO:0000256" key="1">
    <source>
        <dbReference type="ARBA" id="ARBA00004123"/>
    </source>
</evidence>
<comment type="similarity">
    <text evidence="2">Belongs to the paired homeobox family.</text>
</comment>
<evidence type="ECO:0000259" key="12">
    <source>
        <dbReference type="PROSITE" id="PS50071"/>
    </source>
</evidence>
<evidence type="ECO:0000313" key="14">
    <source>
        <dbReference type="Proteomes" id="UP000694412"/>
    </source>
</evidence>
<dbReference type="Proteomes" id="UP000694412">
    <property type="component" value="Chromosome 26"/>
</dbReference>
<organism evidence="13 14">
    <name type="scientific">Coturnix japonica</name>
    <name type="common">Japanese quail</name>
    <name type="synonym">Coturnix coturnix japonica</name>
    <dbReference type="NCBI Taxonomy" id="93934"/>
    <lineage>
        <taxon>Eukaryota</taxon>
        <taxon>Metazoa</taxon>
        <taxon>Chordata</taxon>
        <taxon>Craniata</taxon>
        <taxon>Vertebrata</taxon>
        <taxon>Euteleostomi</taxon>
        <taxon>Archelosauria</taxon>
        <taxon>Archosauria</taxon>
        <taxon>Dinosauria</taxon>
        <taxon>Saurischia</taxon>
        <taxon>Theropoda</taxon>
        <taxon>Coelurosauria</taxon>
        <taxon>Aves</taxon>
        <taxon>Neognathae</taxon>
        <taxon>Galloanserae</taxon>
        <taxon>Galliformes</taxon>
        <taxon>Phasianidae</taxon>
        <taxon>Perdicinae</taxon>
        <taxon>Coturnix</taxon>
    </lineage>
</organism>
<feature type="region of interest" description="Disordered" evidence="11">
    <location>
        <begin position="212"/>
        <end position="266"/>
    </location>
</feature>
<dbReference type="GO" id="GO:0007389">
    <property type="term" value="P:pattern specification process"/>
    <property type="evidence" value="ECO:0007669"/>
    <property type="project" value="Ensembl"/>
</dbReference>
<dbReference type="FunFam" id="1.10.10.60:FF:000093">
    <property type="entry name" value="ALX homeobox protein 1"/>
    <property type="match status" value="1"/>
</dbReference>
<dbReference type="AlphaFoldDB" id="A0A8C2TCR1"/>
<reference evidence="13" key="1">
    <citation type="submission" date="2015-11" db="EMBL/GenBank/DDBJ databases">
        <authorList>
            <consortium name="International Coturnix japonica Genome Analysis Consortium"/>
            <person name="Warren W."/>
            <person name="Burt D.W."/>
            <person name="Antin P.B."/>
            <person name="Lanford R."/>
            <person name="Gros J."/>
            <person name="Wilson R.K."/>
        </authorList>
    </citation>
    <scope>NUCLEOTIDE SEQUENCE [LARGE SCALE GENOMIC DNA]</scope>
</reference>
<reference evidence="13" key="2">
    <citation type="submission" date="2025-08" db="UniProtKB">
        <authorList>
            <consortium name="Ensembl"/>
        </authorList>
    </citation>
    <scope>IDENTIFICATION</scope>
</reference>
<dbReference type="SMART" id="SM00389">
    <property type="entry name" value="HOX"/>
    <property type="match status" value="1"/>
</dbReference>
<dbReference type="GO" id="GO:0000981">
    <property type="term" value="F:DNA-binding transcription factor activity, RNA polymerase II-specific"/>
    <property type="evidence" value="ECO:0007669"/>
    <property type="project" value="InterPro"/>
</dbReference>
<dbReference type="GO" id="GO:0000977">
    <property type="term" value="F:RNA polymerase II transcription regulatory region sequence-specific DNA binding"/>
    <property type="evidence" value="ECO:0007669"/>
    <property type="project" value="TreeGrafter"/>
</dbReference>
<dbReference type="GO" id="GO:0035116">
    <property type="term" value="P:embryonic hindlimb morphogenesis"/>
    <property type="evidence" value="ECO:0007669"/>
    <property type="project" value="Ensembl"/>
</dbReference>
<accession>A0A8C2TCR1</accession>
<keyword evidence="5 9" id="KW-0238">DNA-binding</keyword>
<dbReference type="Ensembl" id="ENSCJPT00005015599.1">
    <property type="protein sequence ID" value="ENSCJPP00005010559.1"/>
    <property type="gene ID" value="ENSCJPG00005009149.1"/>
</dbReference>
<evidence type="ECO:0000256" key="4">
    <source>
        <dbReference type="ARBA" id="ARBA00023015"/>
    </source>
</evidence>
<evidence type="ECO:0000256" key="3">
    <source>
        <dbReference type="ARBA" id="ARBA00022473"/>
    </source>
</evidence>
<dbReference type="GO" id="GO:0042981">
    <property type="term" value="P:regulation of apoptotic process"/>
    <property type="evidence" value="ECO:0007669"/>
    <property type="project" value="Ensembl"/>
</dbReference>
<keyword evidence="7" id="KW-0804">Transcription</keyword>
<evidence type="ECO:0000256" key="8">
    <source>
        <dbReference type="ARBA" id="ARBA00023242"/>
    </source>
</evidence>
<feature type="compositionally biased region" description="Low complexity" evidence="11">
    <location>
        <begin position="39"/>
        <end position="52"/>
    </location>
</feature>
<evidence type="ECO:0000256" key="5">
    <source>
        <dbReference type="ARBA" id="ARBA00023125"/>
    </source>
</evidence>
<dbReference type="SUPFAM" id="SSF46689">
    <property type="entry name" value="Homeodomain-like"/>
    <property type="match status" value="1"/>
</dbReference>
<dbReference type="CDD" id="cd00086">
    <property type="entry name" value="homeodomain"/>
    <property type="match status" value="1"/>
</dbReference>
<keyword evidence="4" id="KW-0805">Transcription regulation</keyword>
<dbReference type="PANTHER" id="PTHR24329">
    <property type="entry name" value="HOMEOBOX PROTEIN ARISTALESS"/>
    <property type="match status" value="1"/>
</dbReference>
<keyword evidence="8 9" id="KW-0539">Nucleus</keyword>
<dbReference type="PANTHER" id="PTHR24329:SF578">
    <property type="entry name" value="HOMEOBOX PROTEIN ARISTALESS-LIKE 3"/>
    <property type="match status" value="1"/>
</dbReference>
<dbReference type="InterPro" id="IPR009057">
    <property type="entry name" value="Homeodomain-like_sf"/>
</dbReference>
<evidence type="ECO:0000256" key="11">
    <source>
        <dbReference type="SAM" id="MobiDB-lite"/>
    </source>
</evidence>
<feature type="domain" description="Homeobox" evidence="12">
    <location>
        <begin position="256"/>
        <end position="316"/>
    </location>
</feature>
<proteinExistence type="inferred from homology"/>
<keyword evidence="6 9" id="KW-0371">Homeobox</keyword>